<proteinExistence type="inferred from homology"/>
<reference evidence="37" key="1">
    <citation type="journal article" date="2017" name="Nat. Med.">
        <title>Antibody 10-1074 suppresses viremia in HIV-1-infected individuals.</title>
        <authorList>
            <person name="Caskey M."/>
            <person name="Schoofs T."/>
            <person name="Gruell H."/>
            <person name="Settler A."/>
            <person name="Karagounis T."/>
            <person name="Kreider E.F."/>
            <person name="Murrell B."/>
            <person name="Pfeifer N."/>
            <person name="Nogueira L."/>
            <person name="Oliveira T.Y."/>
            <person name="Learn G.H."/>
            <person name="Cohen Y.Z."/>
            <person name="Lehmann C."/>
            <person name="Gillor D."/>
            <person name="Shimeliovich I."/>
            <person name="Unson-O'Brien C."/>
            <person name="Weiland D."/>
            <person name="Robles A."/>
            <person name="Kummerle T."/>
            <person name="Wyen C."/>
            <person name="Levin R."/>
            <person name="Witmer-Pack M."/>
            <person name="Eren K."/>
            <person name="Ignacio C."/>
            <person name="Kiss S."/>
            <person name="West A.P.Jr."/>
            <person name="Mouquet H."/>
            <person name="Zingman B.S."/>
            <person name="Gulick R.M."/>
            <person name="Keler T."/>
            <person name="Bjorkman P.J."/>
            <person name="Seaman M.S."/>
            <person name="Hahn B.H."/>
            <person name="Fatkenheuer G."/>
            <person name="Schlesinger S.J."/>
            <person name="Nussenzweig M.C."/>
            <person name="Klein F."/>
        </authorList>
    </citation>
    <scope>NUCLEOTIDE SEQUENCE</scope>
    <source>
        <strain evidence="37">1HD6K-D0-061616-E2_S26</strain>
    </source>
</reference>
<dbReference type="GO" id="GO:0075512">
    <property type="term" value="P:clathrin-dependent endocytosis of virus by host cell"/>
    <property type="evidence" value="ECO:0007669"/>
    <property type="project" value="UniProtKB-UniRule"/>
</dbReference>
<keyword evidence="9 32" id="KW-1032">Host cell membrane</keyword>
<feature type="domain" description="Retroviral envelope protein GP41-like" evidence="36">
    <location>
        <begin position="524"/>
        <end position="712"/>
    </location>
</feature>
<feature type="disulfide bond" evidence="32">
    <location>
        <begin position="592"/>
        <end position="598"/>
    </location>
</feature>
<keyword evidence="29 32" id="KW-0899">Viral immunoevasion</keyword>
<keyword evidence="31 32" id="KW-1160">Virus entry into host cell</keyword>
<feature type="disulfide bond" evidence="32">
    <location>
        <begin position="215"/>
        <end position="244"/>
    </location>
</feature>
<evidence type="ECO:0000256" key="16">
    <source>
        <dbReference type="ARBA" id="ARBA00022729"/>
    </source>
</evidence>
<feature type="region of interest" description="V2" evidence="32">
    <location>
        <begin position="154"/>
        <end position="193"/>
    </location>
</feature>
<comment type="domain">
    <text evidence="32">The YXXL motif is involved in determining the exact site of viral release at the surface of infected mononuclear cells and promotes endocytosis. YXXL and di-leucine endocytosis motifs interact directly or indirectly with the clathrin adapter complexes, opperate independently, and their activities are not additive.</text>
</comment>
<protein>
    <recommendedName>
        <fullName evidence="32">Envelope glycoprotein gp160</fullName>
    </recommendedName>
    <alternativeName>
        <fullName evidence="32">Env polyprotein</fullName>
    </alternativeName>
    <component>
        <recommendedName>
            <fullName evidence="32">Surface protein gp120</fullName>
            <shortName evidence="32">SU</shortName>
        </recommendedName>
        <alternativeName>
            <fullName evidence="32">Glycoprotein 120</fullName>
            <shortName evidence="32">gp120</shortName>
        </alternativeName>
    </component>
    <component>
        <recommendedName>
            <fullName evidence="32">Transmembrane protein gp41</fullName>
            <shortName evidence="32">TM</shortName>
        </recommendedName>
        <alternativeName>
            <fullName evidence="32">Glycoprotein 41</fullName>
            <shortName evidence="32">gp41</shortName>
        </alternativeName>
    </component>
</protein>
<comment type="domain">
    <text evidence="32">The CD4-binding region is targeted by the antibody b12.</text>
</comment>
<dbReference type="Gene3D" id="1.10.287.210">
    <property type="match status" value="1"/>
</dbReference>
<evidence type="ECO:0000256" key="29">
    <source>
        <dbReference type="ARBA" id="ARBA00023280"/>
    </source>
</evidence>
<evidence type="ECO:0000256" key="22">
    <source>
        <dbReference type="ARBA" id="ARBA00022989"/>
    </source>
</evidence>
<dbReference type="GO" id="GO:0052031">
    <property type="term" value="P:symbiont-mediated perturbation of host defense response"/>
    <property type="evidence" value="ECO:0007669"/>
    <property type="project" value="UniProtKB-UniRule"/>
</dbReference>
<evidence type="ECO:0000256" key="7">
    <source>
        <dbReference type="ARBA" id="ARBA00022506"/>
    </source>
</evidence>
<keyword evidence="22 32" id="KW-1133">Transmembrane helix</keyword>
<feature type="coiled-coil region" evidence="32">
    <location>
        <begin position="627"/>
        <end position="661"/>
    </location>
</feature>
<dbReference type="GO" id="GO:0019062">
    <property type="term" value="P:virion attachment to host cell"/>
    <property type="evidence" value="ECO:0007669"/>
    <property type="project" value="UniProtKB-UniRule"/>
</dbReference>
<dbReference type="InterPro" id="IPR036377">
    <property type="entry name" value="Gp120_core_sf"/>
</dbReference>
<evidence type="ECO:0000256" key="8">
    <source>
        <dbReference type="ARBA" id="ARBA00022510"/>
    </source>
</evidence>
<dbReference type="GO" id="GO:0016020">
    <property type="term" value="C:membrane"/>
    <property type="evidence" value="ECO:0007669"/>
    <property type="project" value="UniProtKB-UniRule"/>
</dbReference>
<evidence type="ECO:0000256" key="14">
    <source>
        <dbReference type="ARBA" id="ARBA00022692"/>
    </source>
</evidence>
<dbReference type="SUPFAM" id="SSF58069">
    <property type="entry name" value="Virus ectodomain"/>
    <property type="match status" value="1"/>
</dbReference>
<keyword evidence="16 32" id="KW-0732">Signal</keyword>
<evidence type="ECO:0000256" key="26">
    <source>
        <dbReference type="ARBA" id="ARBA00023139"/>
    </source>
</evidence>
<organism evidence="37">
    <name type="scientific">Human immunodeficiency virus type 1</name>
    <name type="common">HIV-1</name>
    <dbReference type="NCBI Taxonomy" id="11676"/>
    <lineage>
        <taxon>Viruses</taxon>
        <taxon>Riboviria</taxon>
        <taxon>Pararnavirae</taxon>
        <taxon>Artverviricota</taxon>
        <taxon>Revtraviricetes</taxon>
        <taxon>Ortervirales</taxon>
        <taxon>Retroviridae</taxon>
        <taxon>Orthoretrovirinae</taxon>
        <taxon>Lentivirus</taxon>
        <taxon>Lentivirus humimdef1</taxon>
    </lineage>
</organism>
<comment type="subcellular location">
    <molecule>Surface protein gp120</molecule>
    <subcellularLocation>
        <location evidence="32">Virion membrane</location>
        <topology evidence="32">Peripheral membrane protein</topology>
    </subcellularLocation>
    <subcellularLocation>
        <location evidence="32">Host cell membrane</location>
        <topology evidence="32">Peripheral membrane protein</topology>
    </subcellularLocation>
    <subcellularLocation>
        <location evidence="32">Host endosome membrane</location>
        <topology evidence="32">Single-pass type I membrane protein</topology>
    </subcellularLocation>
    <text evidence="32">The surface protein is not anchored to the viral envelope, but associates with the extravirion surface through its binding to TM. It is probably concentrated at the site of budding and incorporated into the virions possibly by contacts between the cytoplasmic tail of Env and the N-terminus of Gag.</text>
</comment>
<evidence type="ECO:0000256" key="4">
    <source>
        <dbReference type="ARBA" id="ARBA00004563"/>
    </source>
</evidence>
<evidence type="ECO:0000256" key="21">
    <source>
        <dbReference type="ARBA" id="ARBA00022890"/>
    </source>
</evidence>
<keyword evidence="23 32" id="KW-1039">Host endosome</keyword>
<name>A0A1P8PCW1_HV1</name>
<keyword evidence="14 32" id="KW-0812">Transmembrane</keyword>
<keyword evidence="10 32" id="KW-1165">Clathrin-mediated endocytosis of virus by host</keyword>
<evidence type="ECO:0000256" key="31">
    <source>
        <dbReference type="ARBA" id="ARBA00023296"/>
    </source>
</evidence>
<evidence type="ECO:0000256" key="33">
    <source>
        <dbReference type="RuleBase" id="RU363095"/>
    </source>
</evidence>
<keyword evidence="25 32" id="KW-0472">Membrane</keyword>
<dbReference type="CDD" id="cd09909">
    <property type="entry name" value="HIV-1-like_HR1-HR2"/>
    <property type="match status" value="1"/>
</dbReference>
<dbReference type="Pfam" id="PF00516">
    <property type="entry name" value="GP120"/>
    <property type="match status" value="1"/>
</dbReference>
<dbReference type="GO" id="GO:0019064">
    <property type="term" value="P:fusion of virus membrane with host plasma membrane"/>
    <property type="evidence" value="ECO:0007669"/>
    <property type="project" value="UniProtKB-UniRule"/>
</dbReference>
<dbReference type="InterPro" id="IPR037527">
    <property type="entry name" value="Gp160"/>
</dbReference>
<keyword evidence="27 32" id="KW-1015">Disulfide bond</keyword>
<evidence type="ECO:0000256" key="28">
    <source>
        <dbReference type="ARBA" id="ARBA00023180"/>
    </source>
</evidence>
<comment type="PTM">
    <text evidence="32">Specific enzymatic cleavages in vivo yield mature proteins. Envelope glycoproteins are synthesized as a inactive precursor that is heavily N-glycosylated and processed likely by host cell furin in the Golgi to yield the mature SU and TM proteins. The cleavage site between SU and TM requires the minimal sequence [KR]-X-[KR]-R. About 2 of the 9 disulfide bonds of gp41 are reduced by P4HB/PDI, following binding to CD4 receptor.</text>
</comment>
<evidence type="ECO:0000256" key="13">
    <source>
        <dbReference type="ARBA" id="ARBA00022685"/>
    </source>
</evidence>
<dbReference type="GO" id="GO:0044175">
    <property type="term" value="C:host cell endosome membrane"/>
    <property type="evidence" value="ECO:0007669"/>
    <property type="project" value="UniProtKB-SubCell"/>
</dbReference>
<dbReference type="GO" id="GO:1903908">
    <property type="term" value="P:positive regulation of plasma membrane raft polarization"/>
    <property type="evidence" value="ECO:0007669"/>
    <property type="project" value="UniProtKB-UniRule"/>
</dbReference>
<evidence type="ECO:0000313" key="37">
    <source>
        <dbReference type="EMBL" id="APX60308.1"/>
    </source>
</evidence>
<feature type="disulfide bond" evidence="32">
    <location>
        <begin position="225"/>
        <end position="236"/>
    </location>
</feature>
<comment type="function">
    <text evidence="32">Transmembrane protein gp41: Acts as a class I viral fusion protein. Under the current model, the protein has at least 3 conformational states: pre-fusion native state, pre-hairpin intermediate state, and post-fusion hairpin state. During fusion of viral and target intracellular membranes, the coiled coil regions (heptad repeats) assume a trimer-of-hairpins structure, positioning the fusion peptide in close proximity to the C-terminal region of the ectodomain. The formation of this structure appears to drive apposition and subsequent fusion of viral and target cell membranes. Complete fusion occurs in host cell endosomes and is dynamin-dependent, however some lipid transfer might occur at the plasma membrane. The virus undergoes clathrin-dependent internalization long before endosomal fusion, thus minimizing the surface exposure of conserved viral epitopes during fusion and reducing the efficacy of inhibitors targeting these epitopes. Membranes fusion leads to delivery of the nucleocapsid into the cytoplasm.</text>
</comment>
<evidence type="ECO:0000256" key="32">
    <source>
        <dbReference type="HAMAP-Rule" id="MF_04083"/>
    </source>
</evidence>
<keyword evidence="12 32" id="KW-1162">Viral penetration into host cytoplasm</keyword>
<evidence type="ECO:0000256" key="11">
    <source>
        <dbReference type="ARBA" id="ARBA00022581"/>
    </source>
</evidence>
<gene>
    <name evidence="32 37" type="primary">env</name>
</gene>
<keyword evidence="11 32" id="KW-0945">Host-virus interaction</keyword>
<comment type="similarity">
    <text evidence="32">Belongs to the HIV-1 env protein family.</text>
</comment>
<feature type="region of interest" description="CD4-binding loop" evidence="32">
    <location>
        <begin position="359"/>
        <end position="369"/>
    </location>
</feature>
<comment type="miscellaneous">
    <text evidence="32">Inhibitors targeting HIV-1 viral envelope proteins are used as antiretroviral drugs. Attachment of virions to the cell surface via non-specific interactions and CD4 binding can be blocked by inhibitors that include cyanovirin-N, cyclotriazadisulfonamide analogs, PRO 2000, TNX 355 and PRO 542. In addition, BMS 806 can block CD4-induced conformational changes. Env interactions with the coreceptor molecules can be targeted by CCR5 antagonists including SCH-D, maraviroc (UK 427857) and aplaviroc (GW 873140), and the CXCR4 antagonist AMD 070. Fusion of viral and cellular membranes can be inhibited by peptides such as enfuvirtide and tifuvirtide (T 1249). Resistance to inhibitors associated with mutations in Env are observed. Most of the time, single mutations confer only a modest reduction in drug susceptibility. Combination of several mutations is usually required to develop a high-level drug resistance.</text>
</comment>
<dbReference type="GO" id="GO:0019031">
    <property type="term" value="C:viral envelope"/>
    <property type="evidence" value="ECO:0007669"/>
    <property type="project" value="UniProtKB-KW"/>
</dbReference>
<evidence type="ECO:0000256" key="1">
    <source>
        <dbReference type="ARBA" id="ARBA00004402"/>
    </source>
</evidence>
<keyword evidence="20 32" id="KW-0261">Viral envelope protein</keyword>
<evidence type="ECO:0000256" key="30">
    <source>
        <dbReference type="ARBA" id="ARBA00023288"/>
    </source>
</evidence>
<keyword evidence="21 32" id="KW-1164">Virus endocytosis by host</keyword>
<evidence type="ECO:0000256" key="6">
    <source>
        <dbReference type="ARBA" id="ARBA00004650"/>
    </source>
</evidence>
<keyword evidence="19 32" id="KW-1043">Host membrane</keyword>
<evidence type="ECO:0000256" key="9">
    <source>
        <dbReference type="ARBA" id="ARBA00022511"/>
    </source>
</evidence>
<comment type="miscellaneous">
    <text evidence="32">HIV-1 lineages are divided in three main groups, M (for Major), O (for Outlier), and N (for New, or Non-M, Non-O). The vast majority of strains found worldwide belong to the group M. Group O seems to be endemic to and largely confined to Cameroon and neighboring countries in West Central Africa, where these viruses represent a small minority of HIV-1 strains. The group N is represented by a limited number of isolates from Cameroonian persons. The group M is further subdivided in 9 clades or subtypes (A to D, F to H, J and K).</text>
</comment>
<keyword evidence="26 32" id="KW-0564">Palmitate</keyword>
<keyword evidence="8 32" id="KW-1170">Fusion of virus membrane with host endosomal membrane</keyword>
<keyword evidence="13 32" id="KW-0165">Cleavage on pair of basic residues</keyword>
<accession>A0A1P8PCW1</accession>
<keyword evidence="30 32" id="KW-0449">Lipoprotein</keyword>
<evidence type="ECO:0000256" key="20">
    <source>
        <dbReference type="ARBA" id="ARBA00022879"/>
    </source>
</evidence>
<feature type="chain" id="PRO_5023274039" description="Envelope glycoprotein gp160" evidence="32">
    <location>
        <begin position="32"/>
        <end position="850"/>
    </location>
</feature>
<dbReference type="InterPro" id="IPR000777">
    <property type="entry name" value="HIV1_Gp120"/>
</dbReference>
<feature type="topological domain" description="Cytoplasmic" evidence="32">
    <location>
        <begin position="700"/>
        <end position="850"/>
    </location>
</feature>
<dbReference type="FunFam" id="1.20.5.490:FF:000001">
    <property type="entry name" value="Envelope glycoprotein gp160"/>
    <property type="match status" value="1"/>
</dbReference>
<feature type="short sequence motif" description="YXXL motif; contains endocytosis signal" evidence="32">
    <location>
        <begin position="706"/>
        <end position="709"/>
    </location>
</feature>
<evidence type="ECO:0000256" key="27">
    <source>
        <dbReference type="ARBA" id="ARBA00023157"/>
    </source>
</evidence>
<dbReference type="Gene3D" id="2.170.40.20">
    <property type="entry name" value="Human immunodeficiency virus 1, Gp160, envelope glycoprotein"/>
    <property type="match status" value="2"/>
</dbReference>
<dbReference type="GO" id="GO:0055036">
    <property type="term" value="C:virion membrane"/>
    <property type="evidence" value="ECO:0007669"/>
    <property type="project" value="UniProtKB-SubCell"/>
</dbReference>
<sequence length="850" mass="96688">MTVKEIRKNYQNLWKGGIMLLGLLMISSTAEKLWVTVYYGVPVWKDATTTLFCASDAKAYSTEAHNVWATHACVPTDPNPQEVELENMTENFNMWKNNMVEQMQEDIISLWDQSLKPCVKLTPLCVTLNCTDYNTTTTNDTSKLLMEKGEMKNCSFNITTSIRDKIQNQYALFYKLDVVQMDDSNNTYRLINCNTSVITQACPKVSFQPIPIHYCTPAGFALLKCKDKQFNGTGPCKNVSTVQCTHGIKPVVSTQLLLNGSLAEEEVVIRSSNFTDNAKIIIVQLNESVQINCTRPSNNTRKSINIGPGRAFYATGDIIGDIRQAHCNISREKWNSTLEQIAKKLREQFKNKTIEFKPSSGGDPEIEMHSFNCGGEFLYCNTTQLFNSTWFNSTNITDTRENNTVITLPCRIKQIVNMWQEVGKAMYAPPIKGNISCISNITGLLLIRDGGNITNSTSETFRPGGGDMRDNWRSELYKYKVVKIEPLGVAPTKARRRVVQREKRAIGTFGAMFLGFLGAAGSTMGAASMALTVQARLLLSGIVQQQNNLLRAIEAQQHMLQLTVWGIKQLQARVLAVERYLKDQQLLGIWGCSGKLICTTNVPWNNSWSNKSLNSIWNNMTWMEWEREIDNYTGLIYNLLEESQNQQEKNEQELLELDKWDSLWSWFSITNWLWYIKIFIMIVGGLIGLRIVFIILSIVNRVRQGYSPLSLQTHLPTPRGPDRPDGTEEEGGERDNDRSRPLVNGFLALFWVDLRSLFLFNYHLLRDLLLITARIVERLGRRGWEALKYWWNLLQYWIQELKNSAVSLFNAIAIAVAEGTDRIIEAVQRAGRAILHIPRRIRQGAEKALQ</sequence>
<feature type="region of interest" description="Immunosuppression" evidence="32">
    <location>
        <begin position="568"/>
        <end position="586"/>
    </location>
</feature>
<dbReference type="GO" id="GO:0039654">
    <property type="term" value="P:fusion of virus membrane with host endosome membrane"/>
    <property type="evidence" value="ECO:0007669"/>
    <property type="project" value="UniProtKB-UniRule"/>
</dbReference>
<feature type="region of interest" description="MPER; binding to GalCer" evidence="32">
    <location>
        <begin position="656"/>
        <end position="677"/>
    </location>
</feature>
<dbReference type="SUPFAM" id="SSF56502">
    <property type="entry name" value="gp120 core"/>
    <property type="match status" value="2"/>
</dbReference>
<feature type="disulfide bond" evidence="32">
    <location>
        <begin position="53"/>
        <end position="73"/>
    </location>
</feature>
<keyword evidence="24 32" id="KW-0175">Coiled coil</keyword>
<evidence type="ECO:0000256" key="23">
    <source>
        <dbReference type="ARBA" id="ARBA00023046"/>
    </source>
</evidence>
<comment type="PTM">
    <text evidence="32">Highly glycosylated by host. The high number of glycan on the protein is reffered to as 'glycan shield' because it contributes to hide protein sequence from adaptive immune system.</text>
</comment>
<evidence type="ECO:0000259" key="36">
    <source>
        <dbReference type="Pfam" id="PF00517"/>
    </source>
</evidence>
<comment type="domain">
    <text evidence="32 33">The 17 amino acids long immunosuppressive region is present in many retroviral envelope proteins. Synthetic peptides derived from this relatively conserved sequence inhibit immune function in vitro and in vivo.</text>
</comment>
<keyword evidence="15 32" id="KW-0053">Apoptosis</keyword>
<evidence type="ECO:0000256" key="17">
    <source>
        <dbReference type="ARBA" id="ARBA00022804"/>
    </source>
</evidence>
<feature type="domain" description="Human immunodeficiency virus 1 envelope glycoprotein Gp120" evidence="35">
    <location>
        <begin position="33"/>
        <end position="504"/>
    </location>
</feature>
<comment type="caution">
    <text evidence="32">Lacks conserved residue(s) required for the propagation of feature annotation.</text>
</comment>
<keyword evidence="7 32" id="KW-1168">Fusion of virus membrane with host membrane</keyword>
<comment type="domain">
    <text evidence="32">Some of the most genetically diverse regions of the viral genome are present in Env. They are called variable regions 1 through 5 (V1 through V5). Coreceptor usage of gp120 is determined mainly by the primary structure of the third variable region (V3) in the outer domain of gp120. The sequence of V3 determines which coreceptor, CCR5 and/or CXCR4 (corresponding to R5/macrophage, X4/T cell and R5X4/T cell and macrophage tropism), is used to trigger the fusion potential of the Env complex, and hence which cells the virus can infect. Binding to CCR5 involves a region adjacent in addition to V3.</text>
</comment>
<dbReference type="GO" id="GO:0019082">
    <property type="term" value="P:viral protein processing"/>
    <property type="evidence" value="ECO:0007669"/>
    <property type="project" value="UniProtKB-UniRule"/>
</dbReference>
<evidence type="ECO:0000256" key="25">
    <source>
        <dbReference type="ARBA" id="ARBA00023136"/>
    </source>
</evidence>
<comment type="subunit">
    <text evidence="32">The mature envelope protein (Env) consists of a homotrimer of non-covalently associated gp120-gp41 heterodimers. The resulting complex protrudes from the virus surface as a spike. There seems to be as few as 10 spikes on the average virion. Surface protein gp120 interacts with host CD4, CCR5 and CXCR4. Gp120 also interacts with the C-type lectins CD209/DC-SIGN and CLEC4M/DC-SIGNR (collectively referred to as DC-SIGN(R)). Gp120 and gp41 interact with GalCer. Gp120 interacts with host ITGA4/ITGB7 complex; on CD4+ T-cells, this interaction results in rapid activation of integrin ITGAL/LFA-1, which facilitates efficient cell-to-cell spreading of HIV-1. Gp120 interacts with cell-associated heparan sulfate; this interaction increases virus infectivity on permissive cells and may be involved in infection of CD4- cells.</text>
</comment>
<dbReference type="FunFam" id="1.10.287.210:FF:000001">
    <property type="entry name" value="Envelope glycoprotein gp160"/>
    <property type="match status" value="1"/>
</dbReference>
<dbReference type="GO" id="GO:1903911">
    <property type="term" value="P:positive regulation of receptor clustering"/>
    <property type="evidence" value="ECO:0007669"/>
    <property type="project" value="UniProtKB-UniRule"/>
</dbReference>
<evidence type="ECO:0000259" key="35">
    <source>
        <dbReference type="Pfam" id="PF00516"/>
    </source>
</evidence>
<comment type="subcellular location">
    <molecule>Transmembrane protein gp41</molecule>
    <subcellularLocation>
        <location evidence="32">Virion membrane</location>
        <topology evidence="32">Single-pass type I membrane protein</topology>
    </subcellularLocation>
    <subcellularLocation>
        <location evidence="32">Host cell membrane</location>
        <topology evidence="32">Single-pass type I membrane protein</topology>
    </subcellularLocation>
    <subcellularLocation>
        <location evidence="32">Host endosome membrane</location>
        <topology evidence="32">Single-pass type I membrane protein</topology>
    </subcellularLocation>
    <text evidence="32">It is probably concentrated at the site of budding and incorporated into the virions possibly by contacts between the cytoplasmic tail of Env and the N-terminus of Gag.</text>
</comment>
<evidence type="ECO:0000256" key="2">
    <source>
        <dbReference type="ARBA" id="ARBA00004433"/>
    </source>
</evidence>
<evidence type="ECO:0000256" key="34">
    <source>
        <dbReference type="SAM" id="MobiDB-lite"/>
    </source>
</evidence>
<comment type="function">
    <text evidence="32">Surface protein gp120: Attaches the virus to the host lymphoid cell by binding to the primary receptor CD4. This interaction induces a structural rearrangement creating a high affinity binding site for a chemokine coreceptor like CXCR4 and/or CCR5. Acts as a ligand for CD209/DC-SIGN and CLEC4M/DC-SIGNR, which are respectively found on dendritic cells (DCs), and on endothelial cells of liver sinusoids and lymph node sinuses. These interactions allow capture of viral particles at mucosal surfaces by these cells and subsequent transmission to permissive cells. HIV subverts the migration properties of dendritic cells to gain access to CD4+ T-cells in lymph nodes. Virus transmission to permissive T-cells occurs either in trans (without DCs infection, through viral capture and transmission), or in cis (following DCs productive infection, through the usual CD4-gp120 interaction), thereby inducing a robust infection. In trans infection, bound virions remain infectious over days and it is proposed that they are not degraded, but protected in non-lysosomal acidic organelles within the DCs close to the cell membrane thus contributing to the viral infectious potential during DCs' migration from the periphery to the lymphoid tissues. On arrival at lymphoid tissues, intact virions recycle back to DCs' cell surface allowing virus transmission to CD4+ T-cells.</text>
</comment>
<dbReference type="InterPro" id="IPR000328">
    <property type="entry name" value="GP41-like"/>
</dbReference>
<dbReference type="FunFam" id="2.170.40.20:FF:000002">
    <property type="entry name" value="Envelope glycoprotein gp160"/>
    <property type="match status" value="1"/>
</dbReference>
<feature type="region of interest" description="Disordered" evidence="34">
    <location>
        <begin position="711"/>
        <end position="737"/>
    </location>
</feature>
<keyword evidence="17 32" id="KW-1161">Viral attachment to host cell</keyword>
<dbReference type="HAMAP" id="MF_04083">
    <property type="entry name" value="HIV_ENV"/>
    <property type="match status" value="1"/>
</dbReference>
<keyword evidence="28 32" id="KW-0325">Glycoprotein</keyword>
<comment type="subcellular location">
    <subcellularLocation>
        <location evidence="3">Host cell membrane</location>
        <topology evidence="3">Peripheral membrane protein</topology>
    </subcellularLocation>
    <subcellularLocation>
        <location evidence="1">Host cell membrane</location>
        <topology evidence="1">Single-pass type I membrane protein</topology>
    </subcellularLocation>
    <subcellularLocation>
        <location evidence="2">Host endosome membrane</location>
        <topology evidence="2">Peripheral membrane protein</topology>
    </subcellularLocation>
    <subcellularLocation>
        <location evidence="5">Host endosome membrane</location>
        <topology evidence="5">Single-pass type I membrane protein</topology>
    </subcellularLocation>
    <subcellularLocation>
        <location evidence="6">Virion membrane</location>
        <topology evidence="6">Peripheral membrane protein</topology>
    </subcellularLocation>
    <subcellularLocation>
        <location evidence="4">Virion membrane</location>
        <topology evidence="4">Single-pass type I membrane protein</topology>
    </subcellularLocation>
</comment>
<feature type="site" description="Cleavage; by host furin" evidence="32">
    <location>
        <begin position="504"/>
        <end position="505"/>
    </location>
</feature>
<evidence type="ECO:0000256" key="5">
    <source>
        <dbReference type="ARBA" id="ARBA00004578"/>
    </source>
</evidence>
<organismHost>
    <name type="scientific">Homo sapiens</name>
    <name type="common">Human</name>
    <dbReference type="NCBI Taxonomy" id="9606"/>
</organismHost>
<evidence type="ECO:0000256" key="19">
    <source>
        <dbReference type="ARBA" id="ARBA00022870"/>
    </source>
</evidence>
<comment type="domain">
    <text evidence="32">The membrane proximal external region (MPER) present in gp41 is a tryptophan-rich region recognized by the antibodies 2F5, Z13, and 4E10. MPER seems to play a role in fusion.</text>
</comment>
<dbReference type="EMBL" id="KY324667">
    <property type="protein sequence ID" value="APX60308.1"/>
    <property type="molecule type" value="Genomic_RNA"/>
</dbReference>
<dbReference type="Gene3D" id="1.20.5.490">
    <property type="entry name" value="Single helix bin"/>
    <property type="match status" value="1"/>
</dbReference>
<evidence type="ECO:0000256" key="3">
    <source>
        <dbReference type="ARBA" id="ARBA00004505"/>
    </source>
</evidence>
<dbReference type="GO" id="GO:0020002">
    <property type="term" value="C:host cell plasma membrane"/>
    <property type="evidence" value="ECO:0007669"/>
    <property type="project" value="UniProtKB-SubCell"/>
</dbReference>
<dbReference type="GO" id="GO:0005198">
    <property type="term" value="F:structural molecule activity"/>
    <property type="evidence" value="ECO:0007669"/>
    <property type="project" value="UniProtKB-UniRule"/>
</dbReference>
<evidence type="ECO:0000256" key="10">
    <source>
        <dbReference type="ARBA" id="ARBA00022570"/>
    </source>
</evidence>
<evidence type="ECO:0000256" key="24">
    <source>
        <dbReference type="ARBA" id="ARBA00023054"/>
    </source>
</evidence>
<evidence type="ECO:0000256" key="15">
    <source>
        <dbReference type="ARBA" id="ARBA00022703"/>
    </source>
</evidence>
<dbReference type="FunFam" id="2.170.40.20:FF:000003">
    <property type="entry name" value="Envelope glycoprotein gp160"/>
    <property type="match status" value="1"/>
</dbReference>
<keyword evidence="18 32" id="KW-0946">Virion</keyword>
<feature type="chain" id="PRO_5023274038" description="Transmembrane protein gp41" evidence="32">
    <location>
        <begin position="505"/>
        <end position="850"/>
    </location>
</feature>
<comment type="function">
    <text evidence="32">Envelope glycoprotein gp160: Oligomerizes in the host endoplasmic reticulum into predominantly trimers. In a second time, gp160 transits in the host Golgi, where glycosylation is completed. The precursor is then proteolytically cleaved in the trans-Golgi and thereby activated by cellular furin or furin-like proteases to produce gp120 and gp41.</text>
</comment>
<dbReference type="Pfam" id="PF00517">
    <property type="entry name" value="GP41"/>
    <property type="match status" value="1"/>
</dbReference>
<comment type="PTM">
    <text evidence="32">Palmitoylation of the transmembrane protein and of Env polyprotein (prior to its proteolytic cleavage) is essential for their association with host cell membrane lipid rafts. Palmitoylation is therefore required for envelope trafficking to classical lipid rafts, but not for viral replication.</text>
</comment>
<evidence type="ECO:0000256" key="12">
    <source>
        <dbReference type="ARBA" id="ARBA00022595"/>
    </source>
</evidence>
<evidence type="ECO:0000256" key="18">
    <source>
        <dbReference type="ARBA" id="ARBA00022844"/>
    </source>
</evidence>